<dbReference type="Proteomes" id="UP001215280">
    <property type="component" value="Unassembled WGS sequence"/>
</dbReference>
<accession>A0AAD7IA27</accession>
<proteinExistence type="predicted"/>
<gene>
    <name evidence="1" type="ORF">DFH07DRAFT_779404</name>
</gene>
<dbReference type="EMBL" id="JARJLG010000144">
    <property type="protein sequence ID" value="KAJ7737256.1"/>
    <property type="molecule type" value="Genomic_DNA"/>
</dbReference>
<evidence type="ECO:0000313" key="1">
    <source>
        <dbReference type="EMBL" id="KAJ7737256.1"/>
    </source>
</evidence>
<comment type="caution">
    <text evidence="1">The sequence shown here is derived from an EMBL/GenBank/DDBJ whole genome shotgun (WGS) entry which is preliminary data.</text>
</comment>
<evidence type="ECO:0000313" key="2">
    <source>
        <dbReference type="Proteomes" id="UP001215280"/>
    </source>
</evidence>
<reference evidence="1" key="1">
    <citation type="submission" date="2023-03" db="EMBL/GenBank/DDBJ databases">
        <title>Massive genome expansion in bonnet fungi (Mycena s.s.) driven by repeated elements and novel gene families across ecological guilds.</title>
        <authorList>
            <consortium name="Lawrence Berkeley National Laboratory"/>
            <person name="Harder C.B."/>
            <person name="Miyauchi S."/>
            <person name="Viragh M."/>
            <person name="Kuo A."/>
            <person name="Thoen E."/>
            <person name="Andreopoulos B."/>
            <person name="Lu D."/>
            <person name="Skrede I."/>
            <person name="Drula E."/>
            <person name="Henrissat B."/>
            <person name="Morin E."/>
            <person name="Kohler A."/>
            <person name="Barry K."/>
            <person name="LaButti K."/>
            <person name="Morin E."/>
            <person name="Salamov A."/>
            <person name="Lipzen A."/>
            <person name="Mereny Z."/>
            <person name="Hegedus B."/>
            <person name="Baldrian P."/>
            <person name="Stursova M."/>
            <person name="Weitz H."/>
            <person name="Taylor A."/>
            <person name="Grigoriev I.V."/>
            <person name="Nagy L.G."/>
            <person name="Martin F."/>
            <person name="Kauserud H."/>
        </authorList>
    </citation>
    <scope>NUCLEOTIDE SEQUENCE</scope>
    <source>
        <strain evidence="1">CBHHK188m</strain>
    </source>
</reference>
<keyword evidence="2" id="KW-1185">Reference proteome</keyword>
<protein>
    <submittedName>
        <fullName evidence="1">Uncharacterized protein</fullName>
    </submittedName>
</protein>
<name>A0AAD7IA27_9AGAR</name>
<organism evidence="1 2">
    <name type="scientific">Mycena maculata</name>
    <dbReference type="NCBI Taxonomy" id="230809"/>
    <lineage>
        <taxon>Eukaryota</taxon>
        <taxon>Fungi</taxon>
        <taxon>Dikarya</taxon>
        <taxon>Basidiomycota</taxon>
        <taxon>Agaricomycotina</taxon>
        <taxon>Agaricomycetes</taxon>
        <taxon>Agaricomycetidae</taxon>
        <taxon>Agaricales</taxon>
        <taxon>Marasmiineae</taxon>
        <taxon>Mycenaceae</taxon>
        <taxon>Mycena</taxon>
    </lineage>
</organism>
<sequence>MNQDTNNKKRSHPLRRGKACLNCRGYGYVGDVLWSWNQAFVSFESFVPQWDEGNRYKRAKQPGGRLPHLLPLWDSAEKKIQVHTFGSEPINTYLSASLGSNKLNYAKVAGSPAAGVRELIPRRITQFWETLPPIYSFYADPAMARMLVLTFAYEGSFVQKYICARVREYCAQKKPDLAAWLSGGTTTQGSNGDTIKGAVDVPTAQ</sequence>
<dbReference type="AlphaFoldDB" id="A0AAD7IA27"/>